<organism evidence="10 11">
    <name type="scientific">Malassezia equina</name>
    <dbReference type="NCBI Taxonomy" id="1381935"/>
    <lineage>
        <taxon>Eukaryota</taxon>
        <taxon>Fungi</taxon>
        <taxon>Dikarya</taxon>
        <taxon>Basidiomycota</taxon>
        <taxon>Ustilaginomycotina</taxon>
        <taxon>Malasseziomycetes</taxon>
        <taxon>Malasseziales</taxon>
        <taxon>Malasseziaceae</taxon>
        <taxon>Malassezia</taxon>
    </lineage>
</organism>
<keyword evidence="7" id="KW-0732">Signal</keyword>
<dbReference type="Pfam" id="PF03061">
    <property type="entry name" value="4HBT"/>
    <property type="match status" value="1"/>
</dbReference>
<feature type="signal peptide" evidence="7">
    <location>
        <begin position="1"/>
        <end position="35"/>
    </location>
</feature>
<keyword evidence="5" id="KW-0833">Ubl conjugation pathway</keyword>
<proteinExistence type="inferred from homology"/>
<accession>A0AAF0EC99</accession>
<evidence type="ECO:0000256" key="3">
    <source>
        <dbReference type="ARBA" id="ARBA00022618"/>
    </source>
</evidence>
<feature type="domain" description="Thioesterase" evidence="8">
    <location>
        <begin position="745"/>
        <end position="823"/>
    </location>
</feature>
<feature type="domain" description="Anaphase-promoting complex subunit 5" evidence="9">
    <location>
        <begin position="186"/>
        <end position="262"/>
    </location>
</feature>
<dbReference type="Proteomes" id="UP001214415">
    <property type="component" value="Chromosome 1"/>
</dbReference>
<dbReference type="GO" id="GO:0005680">
    <property type="term" value="C:anaphase-promoting complex"/>
    <property type="evidence" value="ECO:0007669"/>
    <property type="project" value="InterPro"/>
</dbReference>
<evidence type="ECO:0000256" key="4">
    <source>
        <dbReference type="ARBA" id="ARBA00022776"/>
    </source>
</evidence>
<keyword evidence="6" id="KW-0131">Cell cycle</keyword>
<dbReference type="PANTHER" id="PTHR12830">
    <property type="entry name" value="ANAPHASE-PROMOTING COMPLEX SUBUNIT 5"/>
    <property type="match status" value="1"/>
</dbReference>
<feature type="chain" id="PRO_5042038327" description="Anaphase-promoting complex subunit 5" evidence="7">
    <location>
        <begin position="36"/>
        <end position="851"/>
    </location>
</feature>
<sequence>MVQFGCQQTLDGHAIALLLLVTYVCLAPCEDETHARRVLLLYIVRALECIDGAPPHGAALEARLWAVLRDYPSTCDKLLGYLRMSSIDGFMDLMHAKLPDCLDGLHNEADTAYSMLLDRRSYLGLFVRRARLSYEMLLDHERMELVALCRAWRDGHQGALVDEWQGTSLALTQVQAPARAFRQWRESERRGDYTATKNDLHAFFDYTLPGCDQELHQHALLNLARFHMQSKGWDAARTALDEAILLARTVGDAECMRACDRLLDQLSILDPTADNEHGGVLTQSESHDTLKSGAYAPLTLWKAEQERQRGRPLFTIVQTLYDAVWAPRAPLPRTEPAWEPRPSIERCAACPSAVLARVWLQLGEPRLADAFKAHIERRGHAAPPADYDALALDACATGAYRDAERGAYAAAIAALVAPAQLARITSQALCAAWQTAVWRVLWLRARRQGHTSTLHRLHTLCPGVGAWDATHTTGPSAAEWLAEAQAMRDAQQPHQSLEPLMKAIMASEEQHLYPLYRTGLAHLVEVQALSLEMCTEANAILAQVRPQALADENGERRAIFYMAEAKYALATRDVARARRSLACASADWARTEVWSAQATSVYLERALAKQAGDDKAYEHLGQVYECVIACVRDAETAPCDPLLAHVERLVRRVSDTTMSDRGSERLQTVDEAAEQAMTVLSTLTSDPEKWNTLTMSGTNYFLAHVERDGIVWRQDPRAHTERPSRANKGVMCFRLQVQSHMANPFGTMHGGCIASVIDLLSSFLLPLFSPGKQGSSWFLTGVSQSLTVHYLAPTHMDAWIEVESRILNVSRTVALVQTDVYEVAGRDGARVRHTATSTHTKVDVHSVKTKL</sequence>
<protein>
    <recommendedName>
        <fullName evidence="2">Anaphase-promoting complex subunit 5</fullName>
    </recommendedName>
</protein>
<keyword evidence="11" id="KW-1185">Reference proteome</keyword>
<gene>
    <name evidence="10" type="ORF">MEQU1_000564</name>
</gene>
<dbReference type="GO" id="GO:0070979">
    <property type="term" value="P:protein K11-linked ubiquitination"/>
    <property type="evidence" value="ECO:0007669"/>
    <property type="project" value="TreeGrafter"/>
</dbReference>
<comment type="similarity">
    <text evidence="1">Belongs to the APC5 family.</text>
</comment>
<dbReference type="InterPro" id="IPR026000">
    <property type="entry name" value="Apc5_dom"/>
</dbReference>
<evidence type="ECO:0000256" key="7">
    <source>
        <dbReference type="SAM" id="SignalP"/>
    </source>
</evidence>
<dbReference type="EMBL" id="CP119900">
    <property type="protein sequence ID" value="WFD21905.1"/>
    <property type="molecule type" value="Genomic_DNA"/>
</dbReference>
<evidence type="ECO:0000259" key="9">
    <source>
        <dbReference type="Pfam" id="PF12862"/>
    </source>
</evidence>
<name>A0AAF0EC99_9BASI</name>
<evidence type="ECO:0000256" key="6">
    <source>
        <dbReference type="ARBA" id="ARBA00023306"/>
    </source>
</evidence>
<dbReference type="GO" id="GO:0051301">
    <property type="term" value="P:cell division"/>
    <property type="evidence" value="ECO:0007669"/>
    <property type="project" value="UniProtKB-KW"/>
</dbReference>
<dbReference type="GO" id="GO:0031145">
    <property type="term" value="P:anaphase-promoting complex-dependent catabolic process"/>
    <property type="evidence" value="ECO:0007669"/>
    <property type="project" value="TreeGrafter"/>
</dbReference>
<dbReference type="InterPro" id="IPR029069">
    <property type="entry name" value="HotDog_dom_sf"/>
</dbReference>
<dbReference type="GO" id="GO:0045842">
    <property type="term" value="P:positive regulation of mitotic metaphase/anaphase transition"/>
    <property type="evidence" value="ECO:0007669"/>
    <property type="project" value="TreeGrafter"/>
</dbReference>
<dbReference type="InterPro" id="IPR037679">
    <property type="entry name" value="Apc5"/>
</dbReference>
<keyword evidence="4" id="KW-0498">Mitosis</keyword>
<evidence type="ECO:0000313" key="11">
    <source>
        <dbReference type="Proteomes" id="UP001214415"/>
    </source>
</evidence>
<dbReference type="CDD" id="cd03443">
    <property type="entry name" value="PaaI_thioesterase"/>
    <property type="match status" value="1"/>
</dbReference>
<evidence type="ECO:0000313" key="10">
    <source>
        <dbReference type="EMBL" id="WFD21905.1"/>
    </source>
</evidence>
<dbReference type="AlphaFoldDB" id="A0AAF0EC99"/>
<dbReference type="Pfam" id="PF12862">
    <property type="entry name" value="ANAPC5"/>
    <property type="match status" value="1"/>
</dbReference>
<keyword evidence="3" id="KW-0132">Cell division</keyword>
<evidence type="ECO:0000256" key="1">
    <source>
        <dbReference type="ARBA" id="ARBA00007450"/>
    </source>
</evidence>
<dbReference type="Gene3D" id="3.10.129.10">
    <property type="entry name" value="Hotdog Thioesterase"/>
    <property type="match status" value="1"/>
</dbReference>
<evidence type="ECO:0000256" key="5">
    <source>
        <dbReference type="ARBA" id="ARBA00022786"/>
    </source>
</evidence>
<evidence type="ECO:0000256" key="2">
    <source>
        <dbReference type="ARBA" id="ARBA00016066"/>
    </source>
</evidence>
<dbReference type="InterPro" id="IPR006683">
    <property type="entry name" value="Thioestr_dom"/>
</dbReference>
<reference evidence="10" key="1">
    <citation type="submission" date="2023-03" db="EMBL/GenBank/DDBJ databases">
        <title>Mating type loci evolution in Malassezia.</title>
        <authorList>
            <person name="Coelho M.A."/>
        </authorList>
    </citation>
    <scope>NUCLEOTIDE SEQUENCE</scope>
    <source>
        <strain evidence="10">CBS 12830</strain>
    </source>
</reference>
<evidence type="ECO:0000259" key="8">
    <source>
        <dbReference type="Pfam" id="PF03061"/>
    </source>
</evidence>
<dbReference type="PANTHER" id="PTHR12830:SF9">
    <property type="entry name" value="ANAPHASE-PROMOTING COMPLEX SUBUNIT 5"/>
    <property type="match status" value="1"/>
</dbReference>
<dbReference type="SUPFAM" id="SSF54637">
    <property type="entry name" value="Thioesterase/thiol ester dehydrase-isomerase"/>
    <property type="match status" value="1"/>
</dbReference>